<evidence type="ECO:0000256" key="1">
    <source>
        <dbReference type="ARBA" id="ARBA00022553"/>
    </source>
</evidence>
<dbReference type="SMART" id="SM00448">
    <property type="entry name" value="REC"/>
    <property type="match status" value="1"/>
</dbReference>
<proteinExistence type="predicted"/>
<dbReference type="SUPFAM" id="SSF55874">
    <property type="entry name" value="ATPase domain of HSP90 chaperone/DNA topoisomerase II/histidine kinase"/>
    <property type="match status" value="1"/>
</dbReference>
<dbReference type="PANTHER" id="PTHR44591">
    <property type="entry name" value="STRESS RESPONSE REGULATOR PROTEIN 1"/>
    <property type="match status" value="1"/>
</dbReference>
<reference evidence="4 5" key="1">
    <citation type="submission" date="2019-02" db="EMBL/GenBank/DDBJ databases">
        <title>Deep-cultivation of Planctomycetes and their phenomic and genomic characterization uncovers novel biology.</title>
        <authorList>
            <person name="Wiegand S."/>
            <person name="Jogler M."/>
            <person name="Boedeker C."/>
            <person name="Pinto D."/>
            <person name="Vollmers J."/>
            <person name="Rivas-Marin E."/>
            <person name="Kohn T."/>
            <person name="Peeters S.H."/>
            <person name="Heuer A."/>
            <person name="Rast P."/>
            <person name="Oberbeckmann S."/>
            <person name="Bunk B."/>
            <person name="Jeske O."/>
            <person name="Meyerdierks A."/>
            <person name="Storesund J.E."/>
            <person name="Kallscheuer N."/>
            <person name="Luecker S."/>
            <person name="Lage O.M."/>
            <person name="Pohl T."/>
            <person name="Merkel B.J."/>
            <person name="Hornburger P."/>
            <person name="Mueller R.-W."/>
            <person name="Bruemmer F."/>
            <person name="Labrenz M."/>
            <person name="Spormann A.M."/>
            <person name="Op Den Camp H."/>
            <person name="Overmann J."/>
            <person name="Amann R."/>
            <person name="Jetten M.S.M."/>
            <person name="Mascher T."/>
            <person name="Medema M.H."/>
            <person name="Devos D.P."/>
            <person name="Kaster A.-K."/>
            <person name="Ovreas L."/>
            <person name="Rohde M."/>
            <person name="Galperin M.Y."/>
            <person name="Jogler C."/>
        </authorList>
    </citation>
    <scope>NUCLEOTIDE SEQUENCE [LARGE SCALE GENOMIC DNA]</scope>
    <source>
        <strain evidence="4 5">CA85</strain>
    </source>
</reference>
<dbReference type="InterPro" id="IPR050595">
    <property type="entry name" value="Bact_response_regulator"/>
</dbReference>
<feature type="domain" description="Response regulatory" evidence="3">
    <location>
        <begin position="3"/>
        <end position="117"/>
    </location>
</feature>
<dbReference type="SUPFAM" id="SSF52172">
    <property type="entry name" value="CheY-like"/>
    <property type="match status" value="1"/>
</dbReference>
<accession>A0A5C5X1K4</accession>
<gene>
    <name evidence="4" type="primary">cheY</name>
    <name evidence="4" type="ORF">CA85_45750</name>
</gene>
<dbReference type="Pfam" id="PF13581">
    <property type="entry name" value="HATPase_c_2"/>
    <property type="match status" value="1"/>
</dbReference>
<evidence type="ECO:0000256" key="2">
    <source>
        <dbReference type="PROSITE-ProRule" id="PRU00169"/>
    </source>
</evidence>
<evidence type="ECO:0000259" key="3">
    <source>
        <dbReference type="PROSITE" id="PS50110"/>
    </source>
</evidence>
<dbReference type="OrthoDB" id="9770645at2"/>
<organism evidence="4 5">
    <name type="scientific">Allorhodopirellula solitaria</name>
    <dbReference type="NCBI Taxonomy" id="2527987"/>
    <lineage>
        <taxon>Bacteria</taxon>
        <taxon>Pseudomonadati</taxon>
        <taxon>Planctomycetota</taxon>
        <taxon>Planctomycetia</taxon>
        <taxon>Pirellulales</taxon>
        <taxon>Pirellulaceae</taxon>
        <taxon>Allorhodopirellula</taxon>
    </lineage>
</organism>
<dbReference type="InterPro" id="IPR036890">
    <property type="entry name" value="HATPase_C_sf"/>
</dbReference>
<dbReference type="RefSeq" id="WP_146393403.1">
    <property type="nucleotide sequence ID" value="NZ_SJPK01000017.1"/>
</dbReference>
<protein>
    <submittedName>
        <fullName evidence="4">Chemotaxis protein CheY</fullName>
    </submittedName>
</protein>
<dbReference type="CDD" id="cd00156">
    <property type="entry name" value="REC"/>
    <property type="match status" value="1"/>
</dbReference>
<dbReference type="InterPro" id="IPR001789">
    <property type="entry name" value="Sig_transdc_resp-reg_receiver"/>
</dbReference>
<dbReference type="CDD" id="cd16936">
    <property type="entry name" value="HATPase_RsbW-like"/>
    <property type="match status" value="1"/>
</dbReference>
<keyword evidence="1 2" id="KW-0597">Phosphoprotein</keyword>
<evidence type="ECO:0000313" key="4">
    <source>
        <dbReference type="EMBL" id="TWT56102.1"/>
    </source>
</evidence>
<evidence type="ECO:0000313" key="5">
    <source>
        <dbReference type="Proteomes" id="UP000318053"/>
    </source>
</evidence>
<dbReference type="InterPro" id="IPR003594">
    <property type="entry name" value="HATPase_dom"/>
</dbReference>
<keyword evidence="5" id="KW-1185">Reference proteome</keyword>
<dbReference type="Gene3D" id="3.40.50.2300">
    <property type="match status" value="1"/>
</dbReference>
<dbReference type="Pfam" id="PF00072">
    <property type="entry name" value="Response_reg"/>
    <property type="match status" value="1"/>
</dbReference>
<dbReference type="InterPro" id="IPR011006">
    <property type="entry name" value="CheY-like_superfamily"/>
</dbReference>
<feature type="modified residue" description="4-aspartylphosphate" evidence="2">
    <location>
        <position position="52"/>
    </location>
</feature>
<dbReference type="EMBL" id="SJPK01000017">
    <property type="protein sequence ID" value="TWT56102.1"/>
    <property type="molecule type" value="Genomic_DNA"/>
</dbReference>
<dbReference type="PANTHER" id="PTHR44591:SF3">
    <property type="entry name" value="RESPONSE REGULATORY DOMAIN-CONTAINING PROTEIN"/>
    <property type="match status" value="1"/>
</dbReference>
<comment type="caution">
    <text evidence="4">The sequence shown here is derived from an EMBL/GenBank/DDBJ whole genome shotgun (WGS) entry which is preliminary data.</text>
</comment>
<dbReference type="GO" id="GO:0000160">
    <property type="term" value="P:phosphorelay signal transduction system"/>
    <property type="evidence" value="ECO:0007669"/>
    <property type="project" value="InterPro"/>
</dbReference>
<dbReference type="Proteomes" id="UP000318053">
    <property type="component" value="Unassembled WGS sequence"/>
</dbReference>
<name>A0A5C5X1K4_9BACT</name>
<dbReference type="PROSITE" id="PS50110">
    <property type="entry name" value="RESPONSE_REGULATORY"/>
    <property type="match status" value="1"/>
</dbReference>
<dbReference type="Gene3D" id="3.30.565.10">
    <property type="entry name" value="Histidine kinase-like ATPase, C-terminal domain"/>
    <property type="match status" value="1"/>
</dbReference>
<dbReference type="AlphaFoldDB" id="A0A5C5X1K4"/>
<sequence length="305" mass="33480">MARILLVEDSPTQAAQIRILLEAADHDVAHALNGHLALSEMHAQSFDIVVTDLEMPELNGLQLVEQMREDFSHIPTILVTGHGSEELAAEALQLGAAGYVPKNRIDEMLNNTIVDVLGVIRTDASYARLISTLRKNLFVFELPNDPILISPLVGLLMQVSSGMELLPSVDMVRLGVAVEHAVANAMVHGNLQLPAEQCPSHHDLARFGEISPAMEKRLTEAPYRDRTVRVEAIAQTDQVRVIVTDQGNGFDTTRVPKKGLFDPKSLSEDGDAPRGQGFILMTSFVDELVYNEKGNQVTLVKRCHV</sequence>